<dbReference type="PIRSF" id="PIRSF005719">
    <property type="entry name" value="SMC"/>
    <property type="match status" value="1"/>
</dbReference>
<dbReference type="GO" id="GO:0003677">
    <property type="term" value="F:DNA binding"/>
    <property type="evidence" value="ECO:0007669"/>
    <property type="project" value="UniProtKB-UniRule"/>
</dbReference>
<dbReference type="AlphaFoldDB" id="A0A0A8K0H5"/>
<keyword evidence="4 7" id="KW-0067">ATP-binding</keyword>
<dbReference type="InterPro" id="IPR024704">
    <property type="entry name" value="SMC"/>
</dbReference>
<dbReference type="GO" id="GO:0030261">
    <property type="term" value="P:chromosome condensation"/>
    <property type="evidence" value="ECO:0007669"/>
    <property type="project" value="InterPro"/>
</dbReference>
<dbReference type="InterPro" id="IPR011890">
    <property type="entry name" value="SMC_prok"/>
</dbReference>
<dbReference type="InterPro" id="IPR003395">
    <property type="entry name" value="RecF/RecN/SMC_N"/>
</dbReference>
<evidence type="ECO:0000259" key="9">
    <source>
        <dbReference type="Pfam" id="PF02463"/>
    </source>
</evidence>
<organism evidence="10 11">
    <name type="scientific">Methyloceanibacter caenitepidi</name>
    <dbReference type="NCBI Taxonomy" id="1384459"/>
    <lineage>
        <taxon>Bacteria</taxon>
        <taxon>Pseudomonadati</taxon>
        <taxon>Pseudomonadota</taxon>
        <taxon>Alphaproteobacteria</taxon>
        <taxon>Hyphomicrobiales</taxon>
        <taxon>Hyphomicrobiaceae</taxon>
        <taxon>Methyloceanibacter</taxon>
    </lineage>
</organism>
<evidence type="ECO:0000256" key="4">
    <source>
        <dbReference type="ARBA" id="ARBA00022840"/>
    </source>
</evidence>
<dbReference type="GO" id="GO:0006260">
    <property type="term" value="P:DNA replication"/>
    <property type="evidence" value="ECO:0007669"/>
    <property type="project" value="UniProtKB-UniRule"/>
</dbReference>
<dbReference type="GO" id="GO:0007059">
    <property type="term" value="P:chromosome segregation"/>
    <property type="evidence" value="ECO:0007669"/>
    <property type="project" value="UniProtKB-UniRule"/>
</dbReference>
<sequence length="1149" mass="125467">MQISRLRLLGFKSFVEPTELVIEQGLTGVVGPNGCGKSNLLEALRWAMGETSYKSMRGSAMDDVIFAGAQDRPARNTAEVTLFIDNSARLAPAEFNDSDVLEVTRRIEREAGSAYRVNGKDVRARDVRLLFEDAATGARSPALVQQGRIGEIVSATPLERRRVLEDAAGVAGLHSRRHEAELRLKAAESNLARLADLIGQLTSQLQATRRQARQAKRYRDISTKIQEMEALSYHLQWVAACAQVEGDEAAFQESLRTVADETKAEAEALRAQSEAAEKLQPLRDEEAARAAVLHRLTVDRDALEREEARAKARQAELETQLAQAARDLTREEEQIAEANKVLDGLAEEKAGLEAVGTDDSVEPQLREAAATAATVLGEAETALRAATTELAEARAERGRLENEQTRLASRIAQLESQSEDLAQQLANLEAESGGEAKLSELNGEAERAAALLEEAVTALTQAEADEEQARAEETQLRSALADTKLARQEIETELATLLKLLAPPNEWTPIVEDVRIEGGYEHALGAALGDDLDAAAEDSAPVHWRNFAASTDDPALPAGAIPLSQFVTGPEALARRLSQIGVVEAGRGAELQAVLKPGQRLVSKDGDLWRWDGYSVQAGAATAQGARLEERTRLESLKTLKVDAEDAQTAAQAALEAATEASQAASLKTKELRIKIKEDRAELERTRSAIATVEREVQANSKQLGALSEALSRTKSARDEAQEQAEAAVSALQELTALDGLTTALETAQGDAANARSEAAQAQANLKSFENEVRLRTERIRAITAEEDLWRKRIANAQQHIETLGTRKSETTADLEALAKLPAEIEERRAKLMNTIAEAERDRSKAADDLAEAETALREQDKALRAVQERLSSAREGKARSEARLEGARERRSSLSRLIREQVDCAPEECLPRANLAEGAELPTFEEVEPRLAKLKADRERLGGVNLRAEEEEIELAEQLEGMEREKGDVEEAIAQLRQGISSLNREGRKRLLEAFDTVNAHFSRLFQTLFGGGSAELRLVDSDDPLESGLEIFAQPPGKKTQTLTLMSGGEKALTALALIFAVFLTNPSPICVLDEVDAPLDDANVDRFCRLMEEMSKETQTRFLIITHHPLTMARMSRLFGVTMQERGVSQLVSVDLETAEQLRDAG</sequence>
<evidence type="ECO:0000256" key="3">
    <source>
        <dbReference type="ARBA" id="ARBA00022741"/>
    </source>
</evidence>
<dbReference type="Gene3D" id="3.40.50.300">
    <property type="entry name" value="P-loop containing nucleotide triphosphate hydrolases"/>
    <property type="match status" value="2"/>
</dbReference>
<comment type="domain">
    <text evidence="7">Contains large globular domains required for ATP hydrolysis at each terminus and a third globular domain forming a flexible hinge near the middle of the molecule. These domains are separated by coiled-coil structures.</text>
</comment>
<feature type="coiled-coil region" evidence="7">
    <location>
        <begin position="170"/>
        <end position="211"/>
    </location>
</feature>
<feature type="region of interest" description="Disordered" evidence="8">
    <location>
        <begin position="868"/>
        <end position="887"/>
    </location>
</feature>
<dbReference type="InterPro" id="IPR027417">
    <property type="entry name" value="P-loop_NTPase"/>
</dbReference>
<feature type="binding site" evidence="7">
    <location>
        <begin position="32"/>
        <end position="39"/>
    </location>
    <ligand>
        <name>ATP</name>
        <dbReference type="ChEBI" id="CHEBI:30616"/>
    </ligand>
</feature>
<dbReference type="FunFam" id="3.40.50.300:FF:000901">
    <property type="entry name" value="Chromosome partition protein Smc"/>
    <property type="match status" value="1"/>
</dbReference>
<dbReference type="NCBIfam" id="TIGR02168">
    <property type="entry name" value="SMC_prok_B"/>
    <property type="match status" value="1"/>
</dbReference>
<feature type="domain" description="RecF/RecN/SMC N-terminal" evidence="9">
    <location>
        <begin position="3"/>
        <end position="1132"/>
    </location>
</feature>
<dbReference type="HOGENOM" id="CLU_001042_2_2_5"/>
<dbReference type="GO" id="GO:0016887">
    <property type="term" value="F:ATP hydrolysis activity"/>
    <property type="evidence" value="ECO:0007669"/>
    <property type="project" value="InterPro"/>
</dbReference>
<keyword evidence="5 7" id="KW-0175">Coiled coil</keyword>
<dbReference type="GO" id="GO:0007062">
    <property type="term" value="P:sister chromatid cohesion"/>
    <property type="evidence" value="ECO:0007669"/>
    <property type="project" value="InterPro"/>
</dbReference>
<evidence type="ECO:0000256" key="6">
    <source>
        <dbReference type="ARBA" id="ARBA00023125"/>
    </source>
</evidence>
<comment type="function">
    <text evidence="7">Required for chromosome condensation and partitioning.</text>
</comment>
<feature type="coiled-coil region" evidence="7">
    <location>
        <begin position="932"/>
        <end position="987"/>
    </location>
</feature>
<evidence type="ECO:0000256" key="7">
    <source>
        <dbReference type="HAMAP-Rule" id="MF_01894"/>
    </source>
</evidence>
<protein>
    <recommendedName>
        <fullName evidence="7">Chromosome partition protein Smc</fullName>
    </recommendedName>
</protein>
<comment type="similarity">
    <text evidence="7">Belongs to the SMC family.</text>
</comment>
<gene>
    <name evidence="7" type="primary">smc</name>
    <name evidence="10" type="ORF">GL4_1013</name>
</gene>
<keyword evidence="6 7" id="KW-0238">DNA-binding</keyword>
<reference evidence="10 11" key="1">
    <citation type="submission" date="2014-09" db="EMBL/GenBank/DDBJ databases">
        <title>Genome sequencing of Methyloceanibacter caenitepidi Gela4.</title>
        <authorList>
            <person name="Takeuchi M."/>
            <person name="Susumu S."/>
            <person name="Kamagata Y."/>
            <person name="Oshima K."/>
            <person name="Hattori M."/>
            <person name="Iwasaki W."/>
        </authorList>
    </citation>
    <scope>NUCLEOTIDE SEQUENCE [LARGE SCALE GENOMIC DNA]</scope>
    <source>
        <strain evidence="10 11">Gela4</strain>
    </source>
</reference>
<feature type="coiled-coil region" evidence="7">
    <location>
        <begin position="252"/>
        <end position="482"/>
    </location>
</feature>
<dbReference type="EMBL" id="AP014648">
    <property type="protein sequence ID" value="BAQ16473.1"/>
    <property type="molecule type" value="Genomic_DNA"/>
</dbReference>
<dbReference type="CDD" id="cd03278">
    <property type="entry name" value="ABC_SMC_barmotin"/>
    <property type="match status" value="1"/>
</dbReference>
<evidence type="ECO:0000256" key="5">
    <source>
        <dbReference type="ARBA" id="ARBA00023054"/>
    </source>
</evidence>
<dbReference type="RefSeq" id="WP_045365175.1">
    <property type="nucleotide sequence ID" value="NZ_AP014648.1"/>
</dbReference>
<evidence type="ECO:0000313" key="11">
    <source>
        <dbReference type="Proteomes" id="UP000031643"/>
    </source>
</evidence>
<comment type="subunit">
    <text evidence="7">Homodimer.</text>
</comment>
<dbReference type="GO" id="GO:0005524">
    <property type="term" value="F:ATP binding"/>
    <property type="evidence" value="ECO:0007669"/>
    <property type="project" value="UniProtKB-UniRule"/>
</dbReference>
<dbReference type="GO" id="GO:0005737">
    <property type="term" value="C:cytoplasm"/>
    <property type="evidence" value="ECO:0007669"/>
    <property type="project" value="UniProtKB-SubCell"/>
</dbReference>
<keyword evidence="11" id="KW-1185">Reference proteome</keyword>
<dbReference type="OrthoDB" id="9808768at2"/>
<name>A0A0A8K0H5_9HYPH</name>
<evidence type="ECO:0000256" key="2">
    <source>
        <dbReference type="ARBA" id="ARBA00022490"/>
    </source>
</evidence>
<dbReference type="KEGG" id="mcg:GL4_1013"/>
<feature type="coiled-coil region" evidence="7">
    <location>
        <begin position="637"/>
        <end position="779"/>
    </location>
</feature>
<dbReference type="Pfam" id="PF02463">
    <property type="entry name" value="SMC_N"/>
    <property type="match status" value="1"/>
</dbReference>
<dbReference type="SUPFAM" id="SSF52540">
    <property type="entry name" value="P-loop containing nucleoside triphosphate hydrolases"/>
    <property type="match status" value="1"/>
</dbReference>
<dbReference type="Proteomes" id="UP000031643">
    <property type="component" value="Chromosome"/>
</dbReference>
<dbReference type="STRING" id="1384459.GL4_1013"/>
<accession>A0A0A8K0H5</accession>
<evidence type="ECO:0000256" key="1">
    <source>
        <dbReference type="ARBA" id="ARBA00004496"/>
    </source>
</evidence>
<dbReference type="HAMAP" id="MF_01894">
    <property type="entry name" value="Smc_prok"/>
    <property type="match status" value="1"/>
</dbReference>
<comment type="subcellular location">
    <subcellularLocation>
        <location evidence="1 7">Cytoplasm</location>
    </subcellularLocation>
</comment>
<evidence type="ECO:0000256" key="8">
    <source>
        <dbReference type="SAM" id="MobiDB-lite"/>
    </source>
</evidence>
<dbReference type="PANTHER" id="PTHR43977">
    <property type="entry name" value="STRUCTURAL MAINTENANCE OF CHROMOSOMES PROTEIN 3"/>
    <property type="match status" value="1"/>
</dbReference>
<proteinExistence type="inferred from homology"/>
<keyword evidence="2 7" id="KW-0963">Cytoplasm</keyword>
<keyword evidence="3 7" id="KW-0547">Nucleotide-binding</keyword>
<evidence type="ECO:0000313" key="10">
    <source>
        <dbReference type="EMBL" id="BAQ16473.1"/>
    </source>
</evidence>